<evidence type="ECO:0000256" key="5">
    <source>
        <dbReference type="ARBA" id="ARBA00022741"/>
    </source>
</evidence>
<reference evidence="13 14" key="1">
    <citation type="journal article" date="2018" name="Genome Announc.">
        <title>Genome Sequence of Geothermobacter sp. HR-1 Iron Reducer from the Loihi Seamount.</title>
        <authorList>
            <person name="Smith H."/>
            <person name="Abuyen K."/>
            <person name="Tremblay J."/>
            <person name="Savalia P."/>
            <person name="Perez-Rodriguez I."/>
            <person name="Emerson D."/>
            <person name="Tully B."/>
            <person name="Amend J."/>
        </authorList>
    </citation>
    <scope>NUCLEOTIDE SEQUENCE [LARGE SCALE GENOMIC DNA]</scope>
    <source>
        <strain evidence="13 14">HR-1</strain>
    </source>
</reference>
<dbReference type="GO" id="GO:0005524">
    <property type="term" value="F:ATP binding"/>
    <property type="evidence" value="ECO:0007669"/>
    <property type="project" value="UniProtKB-KW"/>
</dbReference>
<keyword evidence="9" id="KW-0812">Transmembrane</keyword>
<dbReference type="PROSITE" id="PS50109">
    <property type="entry name" value="HIS_KIN"/>
    <property type="match status" value="1"/>
</dbReference>
<keyword evidence="8" id="KW-0902">Two-component regulatory system</keyword>
<dbReference type="EC" id="2.7.13.3" evidence="2"/>
<feature type="transmembrane region" description="Helical" evidence="9">
    <location>
        <begin position="110"/>
        <end position="127"/>
    </location>
</feature>
<dbReference type="PRINTS" id="PR00344">
    <property type="entry name" value="BCTRLSENSOR"/>
</dbReference>
<dbReference type="InterPro" id="IPR004358">
    <property type="entry name" value="Sig_transdc_His_kin-like_C"/>
</dbReference>
<comment type="caution">
    <text evidence="13">The sequence shown here is derived from an EMBL/GenBank/DDBJ whole genome shotgun (WGS) entry which is preliminary data.</text>
</comment>
<dbReference type="SMART" id="SM00091">
    <property type="entry name" value="PAS"/>
    <property type="match status" value="1"/>
</dbReference>
<evidence type="ECO:0000256" key="7">
    <source>
        <dbReference type="ARBA" id="ARBA00022840"/>
    </source>
</evidence>
<keyword evidence="9" id="KW-0472">Membrane</keyword>
<dbReference type="SMART" id="SM00387">
    <property type="entry name" value="HATPase_c"/>
    <property type="match status" value="1"/>
</dbReference>
<evidence type="ECO:0000313" key="13">
    <source>
        <dbReference type="EMBL" id="PNU19203.1"/>
    </source>
</evidence>
<dbReference type="PANTHER" id="PTHR43065">
    <property type="entry name" value="SENSOR HISTIDINE KINASE"/>
    <property type="match status" value="1"/>
</dbReference>
<dbReference type="Pfam" id="PF25323">
    <property type="entry name" value="6TM_PilS"/>
    <property type="match status" value="1"/>
</dbReference>
<dbReference type="SUPFAM" id="SSF55874">
    <property type="entry name" value="ATPase domain of HSP90 chaperone/DNA topoisomerase II/histidine kinase"/>
    <property type="match status" value="1"/>
</dbReference>
<dbReference type="Gene3D" id="3.30.450.20">
    <property type="entry name" value="PAS domain"/>
    <property type="match status" value="1"/>
</dbReference>
<evidence type="ECO:0000256" key="8">
    <source>
        <dbReference type="ARBA" id="ARBA00023012"/>
    </source>
</evidence>
<proteinExistence type="predicted"/>
<accession>A0A2K2H7J7</accession>
<evidence type="ECO:0000256" key="3">
    <source>
        <dbReference type="ARBA" id="ARBA00022553"/>
    </source>
</evidence>
<evidence type="ECO:0000256" key="6">
    <source>
        <dbReference type="ARBA" id="ARBA00022777"/>
    </source>
</evidence>
<dbReference type="SMART" id="SM00388">
    <property type="entry name" value="HisKA"/>
    <property type="match status" value="1"/>
</dbReference>
<dbReference type="PROSITE" id="PS50113">
    <property type="entry name" value="PAC"/>
    <property type="match status" value="1"/>
</dbReference>
<feature type="transmembrane region" description="Helical" evidence="9">
    <location>
        <begin position="55"/>
        <end position="76"/>
    </location>
</feature>
<dbReference type="Pfam" id="PF02518">
    <property type="entry name" value="HATPase_c"/>
    <property type="match status" value="1"/>
</dbReference>
<feature type="transmembrane region" description="Helical" evidence="9">
    <location>
        <begin position="21"/>
        <end position="43"/>
    </location>
</feature>
<dbReference type="Proteomes" id="UP000236340">
    <property type="component" value="Unassembled WGS sequence"/>
</dbReference>
<gene>
    <name evidence="13" type="ORF">C2E25_13735</name>
</gene>
<feature type="domain" description="PAS" evidence="11">
    <location>
        <begin position="214"/>
        <end position="265"/>
    </location>
</feature>
<keyword evidence="3" id="KW-0597">Phosphoprotein</keyword>
<dbReference type="GO" id="GO:0006355">
    <property type="term" value="P:regulation of DNA-templated transcription"/>
    <property type="evidence" value="ECO:0007669"/>
    <property type="project" value="InterPro"/>
</dbReference>
<feature type="domain" description="PAC" evidence="12">
    <location>
        <begin position="280"/>
        <end position="332"/>
    </location>
</feature>
<keyword evidence="7" id="KW-0067">ATP-binding</keyword>
<evidence type="ECO:0000313" key="14">
    <source>
        <dbReference type="Proteomes" id="UP000236340"/>
    </source>
</evidence>
<dbReference type="Gene3D" id="3.30.565.10">
    <property type="entry name" value="Histidine kinase-like ATPase, C-terminal domain"/>
    <property type="match status" value="1"/>
</dbReference>
<evidence type="ECO:0000256" key="4">
    <source>
        <dbReference type="ARBA" id="ARBA00022679"/>
    </source>
</evidence>
<dbReference type="PANTHER" id="PTHR43065:SF10">
    <property type="entry name" value="PEROXIDE STRESS-ACTIVATED HISTIDINE KINASE MAK3"/>
    <property type="match status" value="1"/>
</dbReference>
<comment type="catalytic activity">
    <reaction evidence="1">
        <text>ATP + protein L-histidine = ADP + protein N-phospho-L-histidine.</text>
        <dbReference type="EC" id="2.7.13.3"/>
    </reaction>
</comment>
<dbReference type="InterPro" id="IPR036890">
    <property type="entry name" value="HATPase_C_sf"/>
</dbReference>
<dbReference type="EMBL" id="PPFX01000037">
    <property type="protein sequence ID" value="PNU19203.1"/>
    <property type="molecule type" value="Genomic_DNA"/>
</dbReference>
<dbReference type="SUPFAM" id="SSF55785">
    <property type="entry name" value="PYP-like sensor domain (PAS domain)"/>
    <property type="match status" value="1"/>
</dbReference>
<dbReference type="CDD" id="cd00082">
    <property type="entry name" value="HisKA"/>
    <property type="match status" value="1"/>
</dbReference>
<dbReference type="InterPro" id="IPR013767">
    <property type="entry name" value="PAS_fold"/>
</dbReference>
<protein>
    <recommendedName>
        <fullName evidence="2">histidine kinase</fullName>
        <ecNumber evidence="2">2.7.13.3</ecNumber>
    </recommendedName>
</protein>
<evidence type="ECO:0000259" key="10">
    <source>
        <dbReference type="PROSITE" id="PS50109"/>
    </source>
</evidence>
<dbReference type="InterPro" id="IPR003594">
    <property type="entry name" value="HATPase_dom"/>
</dbReference>
<feature type="transmembrane region" description="Helical" evidence="9">
    <location>
        <begin position="172"/>
        <end position="193"/>
    </location>
</feature>
<dbReference type="InterPro" id="IPR005467">
    <property type="entry name" value="His_kinase_dom"/>
</dbReference>
<dbReference type="PROSITE" id="PS50112">
    <property type="entry name" value="PAS"/>
    <property type="match status" value="1"/>
</dbReference>
<sequence length="552" mass="60688">MPSPMPGSSSARRQLKPSRKQLGWFLLLRVVFICIFLGGTVVYQVRDGLTSAHPALPFFYLLIGLSFAHALAGALSLPRVKNLVLFTHTQIAWDLVFCFLLIALTGGTESPFPFLFVFIIISSSVFFSTREILIVAAASSILYGGLIDFQYYQVLPHPAGLPGLDPVAGREAFYTIFIHVVAFFLTALLSGALSERWRRSEAALAEQRIDYDELEALNKAILGNISSGLMIVNSQGRIRLFNRAAEMICGRSLKDVYNRRVDELFPGLEIMSGQGFVFHQRAEGDIFDASGQRKVLGYATSGIRDPRNRELGLLVSFQDLTQVKEMEEQLKRSDRLAAIGRLSAAMAHEIRNPLASISGSVQLLMETEGVSDEDRRLMGIVVKEADRLSSLLTDFLTYARPRPPRTEDCDISGLLDELIDICGTDPRFDQVVFIRDYESGIRFLVDRDQVRQALWGILINAAEAMDSAGEIRIGINRERGLIAIEDSGPGIPPDIAERVFEPFFTTKAAGSGLGLATVYSLIDGHGGRVEMTTGALGGARFLLCFGPGLVLS</sequence>
<evidence type="ECO:0000259" key="12">
    <source>
        <dbReference type="PROSITE" id="PS50113"/>
    </source>
</evidence>
<dbReference type="AlphaFoldDB" id="A0A2K2H7J7"/>
<dbReference type="InterPro" id="IPR000014">
    <property type="entry name" value="PAS"/>
</dbReference>
<dbReference type="Pfam" id="PF00512">
    <property type="entry name" value="HisKA"/>
    <property type="match status" value="1"/>
</dbReference>
<dbReference type="InterPro" id="IPR003661">
    <property type="entry name" value="HisK_dim/P_dom"/>
</dbReference>
<feature type="transmembrane region" description="Helical" evidence="9">
    <location>
        <begin position="132"/>
        <end position="152"/>
    </location>
</feature>
<keyword evidence="4" id="KW-0808">Transferase</keyword>
<dbReference type="InterPro" id="IPR035965">
    <property type="entry name" value="PAS-like_dom_sf"/>
</dbReference>
<evidence type="ECO:0000256" key="9">
    <source>
        <dbReference type="SAM" id="Phobius"/>
    </source>
</evidence>
<keyword evidence="9" id="KW-1133">Transmembrane helix</keyword>
<feature type="transmembrane region" description="Helical" evidence="9">
    <location>
        <begin position="83"/>
        <end position="104"/>
    </location>
</feature>
<organism evidence="13 14">
    <name type="scientific">Geothermobacter hydrogeniphilus</name>
    <dbReference type="NCBI Taxonomy" id="1969733"/>
    <lineage>
        <taxon>Bacteria</taxon>
        <taxon>Pseudomonadati</taxon>
        <taxon>Thermodesulfobacteriota</taxon>
        <taxon>Desulfuromonadia</taxon>
        <taxon>Desulfuromonadales</taxon>
        <taxon>Geothermobacteraceae</taxon>
        <taxon>Geothermobacter</taxon>
    </lineage>
</organism>
<dbReference type="Gene3D" id="1.10.287.130">
    <property type="match status" value="1"/>
</dbReference>
<feature type="domain" description="Histidine kinase" evidence="10">
    <location>
        <begin position="345"/>
        <end position="549"/>
    </location>
</feature>
<dbReference type="GO" id="GO:0000155">
    <property type="term" value="F:phosphorelay sensor kinase activity"/>
    <property type="evidence" value="ECO:0007669"/>
    <property type="project" value="InterPro"/>
</dbReference>
<evidence type="ECO:0000256" key="2">
    <source>
        <dbReference type="ARBA" id="ARBA00012438"/>
    </source>
</evidence>
<keyword evidence="5" id="KW-0547">Nucleotide-binding</keyword>
<dbReference type="CDD" id="cd00130">
    <property type="entry name" value="PAS"/>
    <property type="match status" value="1"/>
</dbReference>
<name>A0A2K2H7J7_9BACT</name>
<dbReference type="InterPro" id="IPR036097">
    <property type="entry name" value="HisK_dim/P_sf"/>
</dbReference>
<dbReference type="NCBIfam" id="TIGR00229">
    <property type="entry name" value="sensory_box"/>
    <property type="match status" value="1"/>
</dbReference>
<dbReference type="InterPro" id="IPR000700">
    <property type="entry name" value="PAS-assoc_C"/>
</dbReference>
<dbReference type="SUPFAM" id="SSF47384">
    <property type="entry name" value="Homodimeric domain of signal transducing histidine kinase"/>
    <property type="match status" value="1"/>
</dbReference>
<evidence type="ECO:0000259" key="11">
    <source>
        <dbReference type="PROSITE" id="PS50112"/>
    </source>
</evidence>
<evidence type="ECO:0000256" key="1">
    <source>
        <dbReference type="ARBA" id="ARBA00000085"/>
    </source>
</evidence>
<keyword evidence="6 13" id="KW-0418">Kinase</keyword>
<dbReference type="Pfam" id="PF00989">
    <property type="entry name" value="PAS"/>
    <property type="match status" value="1"/>
</dbReference>